<feature type="region of interest" description="Disordered" evidence="1">
    <location>
        <begin position="14"/>
        <end position="67"/>
    </location>
</feature>
<dbReference type="AlphaFoldDB" id="A0A9D4S436"/>
<protein>
    <submittedName>
        <fullName evidence="2">Uncharacterized protein</fullName>
    </submittedName>
</protein>
<feature type="region of interest" description="Disordered" evidence="1">
    <location>
        <begin position="118"/>
        <end position="145"/>
    </location>
</feature>
<evidence type="ECO:0000256" key="1">
    <source>
        <dbReference type="SAM" id="MobiDB-lite"/>
    </source>
</evidence>
<dbReference type="Proteomes" id="UP000828390">
    <property type="component" value="Unassembled WGS sequence"/>
</dbReference>
<dbReference type="EMBL" id="JAIWYP010000001">
    <property type="protein sequence ID" value="KAH3889157.1"/>
    <property type="molecule type" value="Genomic_DNA"/>
</dbReference>
<feature type="compositionally biased region" description="Basic and acidic residues" evidence="1">
    <location>
        <begin position="131"/>
        <end position="145"/>
    </location>
</feature>
<sequence length="145" mass="16672">MSLNMLDVCKHNLMQNKRTGSRRKNSGRDPEKDFRHENKTEKERKTTAPINETNWRGASNHTGEVGGENDRGYWRRVDCGVRWCGHVCCATNTTADDCRATWSIMQYDVCGAHCSFRTPGGRRSRNSKPKNKNESKHEKQKAEDK</sequence>
<feature type="compositionally biased region" description="Basic and acidic residues" evidence="1">
    <location>
        <begin position="26"/>
        <end position="46"/>
    </location>
</feature>
<reference evidence="2" key="2">
    <citation type="submission" date="2020-11" db="EMBL/GenBank/DDBJ databases">
        <authorList>
            <person name="McCartney M.A."/>
            <person name="Auch B."/>
            <person name="Kono T."/>
            <person name="Mallez S."/>
            <person name="Becker A."/>
            <person name="Gohl D.M."/>
            <person name="Silverstein K.A.T."/>
            <person name="Koren S."/>
            <person name="Bechman K.B."/>
            <person name="Herman A."/>
            <person name="Abrahante J.E."/>
            <person name="Garbe J."/>
        </authorList>
    </citation>
    <scope>NUCLEOTIDE SEQUENCE</scope>
    <source>
        <strain evidence="2">Duluth1</strain>
        <tissue evidence="2">Whole animal</tissue>
    </source>
</reference>
<gene>
    <name evidence="2" type="ORF">DPMN_013207</name>
</gene>
<accession>A0A9D4S436</accession>
<reference evidence="2" key="1">
    <citation type="journal article" date="2019" name="bioRxiv">
        <title>The Genome of the Zebra Mussel, Dreissena polymorpha: A Resource for Invasive Species Research.</title>
        <authorList>
            <person name="McCartney M.A."/>
            <person name="Auch B."/>
            <person name="Kono T."/>
            <person name="Mallez S."/>
            <person name="Zhang Y."/>
            <person name="Obille A."/>
            <person name="Becker A."/>
            <person name="Abrahante J.E."/>
            <person name="Garbe J."/>
            <person name="Badalamenti J.P."/>
            <person name="Herman A."/>
            <person name="Mangelson H."/>
            <person name="Liachko I."/>
            <person name="Sullivan S."/>
            <person name="Sone E.D."/>
            <person name="Koren S."/>
            <person name="Silverstein K.A.T."/>
            <person name="Beckman K.B."/>
            <person name="Gohl D.M."/>
        </authorList>
    </citation>
    <scope>NUCLEOTIDE SEQUENCE</scope>
    <source>
        <strain evidence="2">Duluth1</strain>
        <tissue evidence="2">Whole animal</tissue>
    </source>
</reference>
<evidence type="ECO:0000313" key="2">
    <source>
        <dbReference type="EMBL" id="KAH3889157.1"/>
    </source>
</evidence>
<evidence type="ECO:0000313" key="3">
    <source>
        <dbReference type="Proteomes" id="UP000828390"/>
    </source>
</evidence>
<comment type="caution">
    <text evidence="2">The sequence shown here is derived from an EMBL/GenBank/DDBJ whole genome shotgun (WGS) entry which is preliminary data.</text>
</comment>
<feature type="compositionally biased region" description="Basic residues" evidence="1">
    <location>
        <begin position="120"/>
        <end position="130"/>
    </location>
</feature>
<proteinExistence type="predicted"/>
<keyword evidence="3" id="KW-1185">Reference proteome</keyword>
<feature type="compositionally biased region" description="Polar residues" evidence="1">
    <location>
        <begin position="48"/>
        <end position="62"/>
    </location>
</feature>
<name>A0A9D4S436_DREPO</name>
<organism evidence="2 3">
    <name type="scientific">Dreissena polymorpha</name>
    <name type="common">Zebra mussel</name>
    <name type="synonym">Mytilus polymorpha</name>
    <dbReference type="NCBI Taxonomy" id="45954"/>
    <lineage>
        <taxon>Eukaryota</taxon>
        <taxon>Metazoa</taxon>
        <taxon>Spiralia</taxon>
        <taxon>Lophotrochozoa</taxon>
        <taxon>Mollusca</taxon>
        <taxon>Bivalvia</taxon>
        <taxon>Autobranchia</taxon>
        <taxon>Heteroconchia</taxon>
        <taxon>Euheterodonta</taxon>
        <taxon>Imparidentia</taxon>
        <taxon>Neoheterodontei</taxon>
        <taxon>Myida</taxon>
        <taxon>Dreissenoidea</taxon>
        <taxon>Dreissenidae</taxon>
        <taxon>Dreissena</taxon>
    </lineage>
</organism>